<accession>E4NBS3</accession>
<evidence type="ECO:0000313" key="3">
    <source>
        <dbReference type="Proteomes" id="UP000007076"/>
    </source>
</evidence>
<sequence length="41" mass="4365">MAGQGQGSKRAKKGTTDRPDYLVEDEETWASGGNANPNVVE</sequence>
<keyword evidence="3" id="KW-1185">Reference proteome</keyword>
<dbReference type="AlphaFoldDB" id="E4NBS3"/>
<dbReference type="Proteomes" id="UP000007076">
    <property type="component" value="Chromosome"/>
</dbReference>
<protein>
    <submittedName>
        <fullName evidence="2">Uncharacterized protein</fullName>
    </submittedName>
</protein>
<feature type="region of interest" description="Disordered" evidence="1">
    <location>
        <begin position="1"/>
        <end position="41"/>
    </location>
</feature>
<dbReference type="KEGG" id="ksk:KSE_28430"/>
<evidence type="ECO:0000313" key="2">
    <source>
        <dbReference type="EMBL" id="BAJ28654.1"/>
    </source>
</evidence>
<gene>
    <name evidence="2" type="ordered locus">KSE_28430</name>
</gene>
<reference evidence="2 3" key="1">
    <citation type="journal article" date="2010" name="DNA Res.">
        <title>Genome sequence of Kitasatospora setae NBRC 14216T: an evolutionary snapshot of the family Streptomycetaceae.</title>
        <authorList>
            <person name="Ichikawa N."/>
            <person name="Oguchi A."/>
            <person name="Ikeda H."/>
            <person name="Ishikawa J."/>
            <person name="Kitani S."/>
            <person name="Watanabe Y."/>
            <person name="Nakamura S."/>
            <person name="Katano Y."/>
            <person name="Kishi E."/>
            <person name="Sasagawa M."/>
            <person name="Ankai A."/>
            <person name="Fukui S."/>
            <person name="Hashimoto Y."/>
            <person name="Kamata S."/>
            <person name="Otoguro M."/>
            <person name="Tanikawa S."/>
            <person name="Nihira T."/>
            <person name="Horinouchi S."/>
            <person name="Ohnishi Y."/>
            <person name="Hayakawa M."/>
            <person name="Kuzuyama T."/>
            <person name="Arisawa A."/>
            <person name="Nomoto F."/>
            <person name="Miura H."/>
            <person name="Takahashi Y."/>
            <person name="Fujita N."/>
        </authorList>
    </citation>
    <scope>NUCLEOTIDE SEQUENCE [LARGE SCALE GENOMIC DNA]</scope>
    <source>
        <strain evidence="3">ATCC 33774 / DSM 43861 / JCM 3304 / KCC A-0304 / NBRC 14216 / KM-6054</strain>
    </source>
</reference>
<proteinExistence type="predicted"/>
<name>E4NBS3_KITSK</name>
<feature type="compositionally biased region" description="Polar residues" evidence="1">
    <location>
        <begin position="31"/>
        <end position="41"/>
    </location>
</feature>
<dbReference type="HOGENOM" id="CLU_3271439_0_0_11"/>
<organism evidence="2 3">
    <name type="scientific">Kitasatospora setae (strain ATCC 33774 / DSM 43861 / JCM 3304 / KCC A-0304 / NBRC 14216 / KM-6054)</name>
    <name type="common">Streptomyces setae</name>
    <dbReference type="NCBI Taxonomy" id="452652"/>
    <lineage>
        <taxon>Bacteria</taxon>
        <taxon>Bacillati</taxon>
        <taxon>Actinomycetota</taxon>
        <taxon>Actinomycetes</taxon>
        <taxon>Kitasatosporales</taxon>
        <taxon>Streptomycetaceae</taxon>
        <taxon>Kitasatospora</taxon>
    </lineage>
</organism>
<dbReference type="EMBL" id="AP010968">
    <property type="protein sequence ID" value="BAJ28654.1"/>
    <property type="molecule type" value="Genomic_DNA"/>
</dbReference>
<evidence type="ECO:0000256" key="1">
    <source>
        <dbReference type="SAM" id="MobiDB-lite"/>
    </source>
</evidence>